<feature type="compositionally biased region" description="Polar residues" evidence="1">
    <location>
        <begin position="54"/>
        <end position="65"/>
    </location>
</feature>
<evidence type="ECO:0000256" key="1">
    <source>
        <dbReference type="SAM" id="MobiDB-lite"/>
    </source>
</evidence>
<dbReference type="Proteomes" id="UP000077069">
    <property type="component" value="Unassembled WGS sequence"/>
</dbReference>
<evidence type="ECO:0000313" key="3">
    <source>
        <dbReference type="Proteomes" id="UP000077069"/>
    </source>
</evidence>
<feature type="region of interest" description="Disordered" evidence="1">
    <location>
        <begin position="1"/>
        <end position="100"/>
    </location>
</feature>
<proteinExistence type="predicted"/>
<dbReference type="EMBL" id="KV441548">
    <property type="protein sequence ID" value="OAG12292.1"/>
    <property type="molecule type" value="Genomic_DNA"/>
</dbReference>
<gene>
    <name evidence="2" type="ORF">CC84DRAFT_98854</name>
</gene>
<feature type="region of interest" description="Disordered" evidence="1">
    <location>
        <begin position="799"/>
        <end position="835"/>
    </location>
</feature>
<sequence>MSPPRPQSRRLHGRTNDQRQTRGLCQARDLVDGGNPTLPPGQDPFAYYKAFRNTDASSTSSSQGADQHGGGATRSQPGANAQSALGCAEQQQNRSRPVPHSVAVRLATQSNGVPLPTIVEQFSISTLNSHGSLCSVGRFPSIRAVEDASHGHTRSLDDGALRRIQEEDRDEQTVSSDANINIQPKVKWGTRSKSYHTKATAAGSVSLTAQKSPIPQTPELNLNVEPKSLKGFIRGVLTKVRGNTRDRSRSSSGTNVLMTDQWSDVSPSAQTDKTTAMIPDSQEPLPFVSATTSLLQPTPSSPHHVSEPQVISASSPKSKATTLPNGFTSQSHGSTSTSETETAPVGLHLPLIPDLSRFQFGNEVLPSVCSVAPPPRDAVLDHVRHAATTVLGRSRNKLATRYTPEGAFILCNDEGSLDDFVRNASRNASFCSTMSTSYSGTVLGIDLDMQHDFPHPTRRSVTSVWFSPKEPARTQETPKPTLQLEGAKPLRPCSITSSALTSLLPIAAVDGIVQQNLAVPQLTFYPPPRNLTQAQSTSPTPTPTWTSRSHSESNFSGTTTPKTSYYNGATSPSAQSALSAAVASPSARPALVPLTTLPHSIAPLPEHLRHHHNYHRVDKSSIGSACDFETMLPSQIAMINDSQVLGCGGMVQPANLDPHSGVLQHPPKRSRIGQSMSCLRVRDRNRLAINTWSSLASNSSRERRGRTPAKKIRKKGKILQTRRVPHIDTVPDKDVIGPAAGHALRVCFCQPYDGVDRQTTGVGCGGAAASQLGEDLNESCASPTGLHESTPNARIVAKANSKGKGRARRDSALGVGAWGRQSGDGSDIRWDASLP</sequence>
<feature type="compositionally biased region" description="Polar residues" evidence="1">
    <location>
        <begin position="292"/>
        <end position="327"/>
    </location>
</feature>
<dbReference type="RefSeq" id="XP_018042657.1">
    <property type="nucleotide sequence ID" value="XM_018188058.1"/>
</dbReference>
<feature type="compositionally biased region" description="Low complexity" evidence="1">
    <location>
        <begin position="536"/>
        <end position="548"/>
    </location>
</feature>
<dbReference type="AlphaFoldDB" id="A0A177CZG1"/>
<dbReference type="GeneID" id="28771544"/>
<feature type="compositionally biased region" description="Polar residues" evidence="1">
    <location>
        <begin position="250"/>
        <end position="272"/>
    </location>
</feature>
<dbReference type="OrthoDB" id="3800943at2759"/>
<feature type="compositionally biased region" description="Polar residues" evidence="1">
    <location>
        <begin position="552"/>
        <end position="568"/>
    </location>
</feature>
<evidence type="ECO:0000313" key="2">
    <source>
        <dbReference type="EMBL" id="OAG12292.1"/>
    </source>
</evidence>
<feature type="region of interest" description="Disordered" evidence="1">
    <location>
        <begin position="292"/>
        <end position="341"/>
    </location>
</feature>
<feature type="compositionally biased region" description="Basic and acidic residues" evidence="1">
    <location>
        <begin position="826"/>
        <end position="835"/>
    </location>
</feature>
<feature type="region of interest" description="Disordered" evidence="1">
    <location>
        <begin position="528"/>
        <end position="568"/>
    </location>
</feature>
<feature type="compositionally biased region" description="Low complexity" evidence="1">
    <location>
        <begin position="328"/>
        <end position="341"/>
    </location>
</feature>
<feature type="compositionally biased region" description="Basic residues" evidence="1">
    <location>
        <begin position="703"/>
        <end position="717"/>
    </location>
</feature>
<feature type="region of interest" description="Disordered" evidence="1">
    <location>
        <begin position="243"/>
        <end position="272"/>
    </location>
</feature>
<feature type="compositionally biased region" description="Polar residues" evidence="1">
    <location>
        <begin position="73"/>
        <end position="95"/>
    </location>
</feature>
<organism evidence="2 3">
    <name type="scientific">Paraphaeosphaeria sporulosa</name>
    <dbReference type="NCBI Taxonomy" id="1460663"/>
    <lineage>
        <taxon>Eukaryota</taxon>
        <taxon>Fungi</taxon>
        <taxon>Dikarya</taxon>
        <taxon>Ascomycota</taxon>
        <taxon>Pezizomycotina</taxon>
        <taxon>Dothideomycetes</taxon>
        <taxon>Pleosporomycetidae</taxon>
        <taxon>Pleosporales</taxon>
        <taxon>Massarineae</taxon>
        <taxon>Didymosphaeriaceae</taxon>
        <taxon>Paraphaeosphaeria</taxon>
    </lineage>
</organism>
<keyword evidence="3" id="KW-1185">Reference proteome</keyword>
<dbReference type="InParanoid" id="A0A177CZG1"/>
<name>A0A177CZG1_9PLEO</name>
<protein>
    <submittedName>
        <fullName evidence="2">Uncharacterized protein</fullName>
    </submittedName>
</protein>
<feature type="region of interest" description="Disordered" evidence="1">
    <location>
        <begin position="698"/>
        <end position="718"/>
    </location>
</feature>
<reference evidence="2 3" key="1">
    <citation type="submission" date="2016-05" db="EMBL/GenBank/DDBJ databases">
        <title>Comparative analysis of secretome profiles of manganese(II)-oxidizing ascomycete fungi.</title>
        <authorList>
            <consortium name="DOE Joint Genome Institute"/>
            <person name="Zeiner C.A."/>
            <person name="Purvine S.O."/>
            <person name="Zink E.M."/>
            <person name="Wu S."/>
            <person name="Pasa-Tolic L."/>
            <person name="Chaput D.L."/>
            <person name="Haridas S."/>
            <person name="Grigoriev I.V."/>
            <person name="Santelli C.M."/>
            <person name="Hansel C.M."/>
        </authorList>
    </citation>
    <scope>NUCLEOTIDE SEQUENCE [LARGE SCALE GENOMIC DNA]</scope>
    <source>
        <strain evidence="2 3">AP3s5-JAC2a</strain>
    </source>
</reference>
<accession>A0A177CZG1</accession>